<dbReference type="Proteomes" id="UP000494201">
    <property type="component" value="Unassembled WGS sequence"/>
</dbReference>
<dbReference type="Proteomes" id="UP000755577">
    <property type="component" value="Unassembled WGS sequence"/>
</dbReference>
<keyword evidence="6" id="KW-1185">Reference proteome</keyword>
<sequence length="100" mass="10723">MGDKQENGGVVELTEEVPYVAVAANHPLGRKPSPGIADLKHETWAIDSTSSVFGDCIAGLCRRAGYEPHINAKCRGFERGGAMPTSGAITRTRPHGRQKH</sequence>
<evidence type="ECO:0000256" key="1">
    <source>
        <dbReference type="SAM" id="MobiDB-lite"/>
    </source>
</evidence>
<reference evidence="3 6" key="2">
    <citation type="submission" date="2021-02" db="EMBL/GenBank/DDBJ databases">
        <title>Draft genome of the type strains Burkholderia anthina DSM16086.</title>
        <authorList>
            <person name="Hertel R."/>
            <person name="Meissner J."/>
            <person name="Poehlein A."/>
            <person name="Daniel R."/>
            <person name="Commichau F.M."/>
        </authorList>
    </citation>
    <scope>NUCLEOTIDE SEQUENCE [LARGE SCALE GENOMIC DNA]</scope>
    <source>
        <strain evidence="3 6">DSM 16086</strain>
    </source>
</reference>
<proteinExistence type="predicted"/>
<reference evidence="4 5" key="1">
    <citation type="submission" date="2019-09" db="EMBL/GenBank/DDBJ databases">
        <authorList>
            <person name="Depoorter E."/>
        </authorList>
    </citation>
    <scope>NUCLEOTIDE SEQUENCE [LARGE SCALE GENOMIC DNA]</scope>
    <source>
        <strain evidence="4">LMG 20980</strain>
    </source>
</reference>
<organism evidence="4 5">
    <name type="scientific">Burkholderia anthina</name>
    <dbReference type="NCBI Taxonomy" id="179879"/>
    <lineage>
        <taxon>Bacteria</taxon>
        <taxon>Pseudomonadati</taxon>
        <taxon>Pseudomonadota</taxon>
        <taxon>Betaproteobacteria</taxon>
        <taxon>Burkholderiales</taxon>
        <taxon>Burkholderiaceae</taxon>
        <taxon>Burkholderia</taxon>
        <taxon>Burkholderia cepacia complex</taxon>
    </lineage>
</organism>
<name>A0A6P2G579_9BURK</name>
<feature type="domain" description="LysR substrate-binding" evidence="2">
    <location>
        <begin position="10"/>
        <end position="76"/>
    </location>
</feature>
<dbReference type="EMBL" id="CABVLY010000004">
    <property type="protein sequence ID" value="VVU48882.1"/>
    <property type="molecule type" value="Genomic_DNA"/>
</dbReference>
<protein>
    <submittedName>
        <fullName evidence="4">LysR family transcriptional regulator</fullName>
    </submittedName>
</protein>
<dbReference type="GeneID" id="56499616"/>
<feature type="region of interest" description="Disordered" evidence="1">
    <location>
        <begin position="76"/>
        <end position="100"/>
    </location>
</feature>
<evidence type="ECO:0000259" key="2">
    <source>
        <dbReference type="Pfam" id="PF03466"/>
    </source>
</evidence>
<evidence type="ECO:0000313" key="3">
    <source>
        <dbReference type="EMBL" id="MBM2766511.1"/>
    </source>
</evidence>
<evidence type="ECO:0000313" key="5">
    <source>
        <dbReference type="Proteomes" id="UP000494201"/>
    </source>
</evidence>
<evidence type="ECO:0000313" key="4">
    <source>
        <dbReference type="EMBL" id="VVU48882.1"/>
    </source>
</evidence>
<gene>
    <name evidence="4" type="ORF">BAN20980_01581</name>
    <name evidence="3" type="ORF">JQK92_08745</name>
</gene>
<dbReference type="Pfam" id="PF03466">
    <property type="entry name" value="LysR_substrate"/>
    <property type="match status" value="1"/>
</dbReference>
<dbReference type="AlphaFoldDB" id="A0A6P2G579"/>
<accession>A0A6P2G579</accession>
<evidence type="ECO:0000313" key="6">
    <source>
        <dbReference type="Proteomes" id="UP000755577"/>
    </source>
</evidence>
<dbReference type="SUPFAM" id="SSF53850">
    <property type="entry name" value="Periplasmic binding protein-like II"/>
    <property type="match status" value="1"/>
</dbReference>
<dbReference type="Gene3D" id="3.40.190.10">
    <property type="entry name" value="Periplasmic binding protein-like II"/>
    <property type="match status" value="1"/>
</dbReference>
<dbReference type="InterPro" id="IPR005119">
    <property type="entry name" value="LysR_subst-bd"/>
</dbReference>
<dbReference type="RefSeq" id="WP_174925706.1">
    <property type="nucleotide sequence ID" value="NZ_CABVLY010000004.1"/>
</dbReference>
<dbReference type="EMBL" id="JAFCIQ010000004">
    <property type="protein sequence ID" value="MBM2766511.1"/>
    <property type="molecule type" value="Genomic_DNA"/>
</dbReference>